<accession>A0A5M9JD13</accession>
<evidence type="ECO:0000313" key="2">
    <source>
        <dbReference type="EMBL" id="KAA8565115.1"/>
    </source>
</evidence>
<evidence type="ECO:0000256" key="1">
    <source>
        <dbReference type="SAM" id="MobiDB-lite"/>
    </source>
</evidence>
<name>A0A5M9JD13_MONFR</name>
<sequence>MHQMVQAKRNREMQETSTPLKIIPSKSFLIARFRRVDLIHTTKRNPNLPNANTPLPTSLINITRHTAR</sequence>
<keyword evidence="3" id="KW-1185">Reference proteome</keyword>
<reference evidence="2 3" key="1">
    <citation type="submission" date="2019-06" db="EMBL/GenBank/DDBJ databases">
        <title>Genome Sequence of the Brown Rot Fungal Pathogen Monilinia fructicola.</title>
        <authorList>
            <person name="De Miccolis Angelini R.M."/>
            <person name="Landi L."/>
            <person name="Abate D."/>
            <person name="Pollastro S."/>
            <person name="Romanazzi G."/>
            <person name="Faretra F."/>
        </authorList>
    </citation>
    <scope>NUCLEOTIDE SEQUENCE [LARGE SCALE GENOMIC DNA]</scope>
    <source>
        <strain evidence="2 3">Mfrc123</strain>
    </source>
</reference>
<comment type="caution">
    <text evidence="2">The sequence shown here is derived from an EMBL/GenBank/DDBJ whole genome shotgun (WGS) entry which is preliminary data.</text>
</comment>
<dbReference type="EMBL" id="VICG01000014">
    <property type="protein sequence ID" value="KAA8565115.1"/>
    <property type="molecule type" value="Genomic_DNA"/>
</dbReference>
<evidence type="ECO:0000313" key="3">
    <source>
        <dbReference type="Proteomes" id="UP000322873"/>
    </source>
</evidence>
<dbReference type="AlphaFoldDB" id="A0A5M9JD13"/>
<dbReference type="Proteomes" id="UP000322873">
    <property type="component" value="Unassembled WGS sequence"/>
</dbReference>
<gene>
    <name evidence="2" type="ORF">EYC84_010864</name>
</gene>
<protein>
    <submittedName>
        <fullName evidence="2">Uncharacterized protein</fullName>
    </submittedName>
</protein>
<feature type="compositionally biased region" description="Low complexity" evidence="1">
    <location>
        <begin position="45"/>
        <end position="57"/>
    </location>
</feature>
<organism evidence="2 3">
    <name type="scientific">Monilinia fructicola</name>
    <name type="common">Brown rot fungus</name>
    <name type="synonym">Ciboria fructicola</name>
    <dbReference type="NCBI Taxonomy" id="38448"/>
    <lineage>
        <taxon>Eukaryota</taxon>
        <taxon>Fungi</taxon>
        <taxon>Dikarya</taxon>
        <taxon>Ascomycota</taxon>
        <taxon>Pezizomycotina</taxon>
        <taxon>Leotiomycetes</taxon>
        <taxon>Helotiales</taxon>
        <taxon>Sclerotiniaceae</taxon>
        <taxon>Monilinia</taxon>
    </lineage>
</organism>
<feature type="region of interest" description="Disordered" evidence="1">
    <location>
        <begin position="43"/>
        <end position="68"/>
    </location>
</feature>
<proteinExistence type="predicted"/>
<feature type="compositionally biased region" description="Polar residues" evidence="1">
    <location>
        <begin position="58"/>
        <end position="68"/>
    </location>
</feature>